<dbReference type="CDD" id="cd01335">
    <property type="entry name" value="Radical_SAM"/>
    <property type="match status" value="1"/>
</dbReference>
<dbReference type="GO" id="GO:0051539">
    <property type="term" value="F:4 iron, 4 sulfur cluster binding"/>
    <property type="evidence" value="ECO:0007669"/>
    <property type="project" value="UniProtKB-KW"/>
</dbReference>
<dbReference type="Gene3D" id="3.20.20.70">
    <property type="entry name" value="Aldolase class I"/>
    <property type="match status" value="1"/>
</dbReference>
<reference evidence="8 9" key="1">
    <citation type="submission" date="2013-08" db="EMBL/GenBank/DDBJ databases">
        <authorList>
            <person name="Weinstock G."/>
            <person name="Sodergren E."/>
            <person name="Wylie T."/>
            <person name="Fulton L."/>
            <person name="Fulton R."/>
            <person name="Fronick C."/>
            <person name="O'Laughlin M."/>
            <person name="Godfrey J."/>
            <person name="Miner T."/>
            <person name="Herter B."/>
            <person name="Appelbaum E."/>
            <person name="Cordes M."/>
            <person name="Lek S."/>
            <person name="Wollam A."/>
            <person name="Pepin K.H."/>
            <person name="Palsikar V.B."/>
            <person name="Mitreva M."/>
            <person name="Wilson R.K."/>
        </authorList>
    </citation>
    <scope>NUCLEOTIDE SEQUENCE [LARGE SCALE GENOMIC DNA]</scope>
    <source>
        <strain evidence="8 9">ATCC BAA-474</strain>
    </source>
</reference>
<dbReference type="eggNOG" id="COG0502">
    <property type="taxonomic scope" value="Bacteria"/>
</dbReference>
<comment type="cofactor">
    <cofactor evidence="1">
        <name>[4Fe-4S] cluster</name>
        <dbReference type="ChEBI" id="CHEBI:49883"/>
    </cofactor>
</comment>
<dbReference type="RefSeq" id="WP_023049733.1">
    <property type="nucleotide sequence ID" value="NZ_CP173062.2"/>
</dbReference>
<dbReference type="SMART" id="SM00876">
    <property type="entry name" value="BATS"/>
    <property type="match status" value="1"/>
</dbReference>
<dbReference type="PROSITE" id="PS51918">
    <property type="entry name" value="RADICAL_SAM"/>
    <property type="match status" value="1"/>
</dbReference>
<dbReference type="PATRIC" id="fig|1319815.3.peg.178"/>
<keyword evidence="3" id="KW-0949">S-adenosyl-L-methionine</keyword>
<dbReference type="NCBIfam" id="TIGR02351">
    <property type="entry name" value="thiH"/>
    <property type="match status" value="1"/>
</dbReference>
<dbReference type="GO" id="GO:0009228">
    <property type="term" value="P:thiamine biosynthetic process"/>
    <property type="evidence" value="ECO:0007669"/>
    <property type="project" value="InterPro"/>
</dbReference>
<dbReference type="SFLD" id="SFLDF00301">
    <property type="entry name" value="2-iminoacetate_synthase_(ThiH)"/>
    <property type="match status" value="1"/>
</dbReference>
<gene>
    <name evidence="8" type="ORF">HMPREF0202_00184</name>
</gene>
<evidence type="ECO:0000259" key="7">
    <source>
        <dbReference type="PROSITE" id="PS51918"/>
    </source>
</evidence>
<evidence type="ECO:0000256" key="5">
    <source>
        <dbReference type="ARBA" id="ARBA00023004"/>
    </source>
</evidence>
<dbReference type="GO" id="GO:0003824">
    <property type="term" value="F:catalytic activity"/>
    <property type="evidence" value="ECO:0007669"/>
    <property type="project" value="InterPro"/>
</dbReference>
<evidence type="ECO:0000256" key="4">
    <source>
        <dbReference type="ARBA" id="ARBA00022723"/>
    </source>
</evidence>
<comment type="caution">
    <text evidence="8">The sequence shown here is derived from an EMBL/GenBank/DDBJ whole genome shotgun (WGS) entry which is preliminary data.</text>
</comment>
<keyword evidence="9" id="KW-1185">Reference proteome</keyword>
<evidence type="ECO:0000256" key="2">
    <source>
        <dbReference type="ARBA" id="ARBA00022485"/>
    </source>
</evidence>
<keyword evidence="4" id="KW-0479">Metal-binding</keyword>
<dbReference type="Pfam" id="PF06968">
    <property type="entry name" value="BATS"/>
    <property type="match status" value="1"/>
</dbReference>
<dbReference type="SFLD" id="SFLDS00029">
    <property type="entry name" value="Radical_SAM"/>
    <property type="match status" value="1"/>
</dbReference>
<sequence length="369" mass="42339">MKKILQHYKSFDYNNFFEKLSTSDIENIIENSGEKILEDLEFLALLSPKASNLLEKMALKANSLTKQYFGKEIHIYAPLYISNICDNECSYCGFKHSNPIKRRHLTLEEIEKEAIFISETLGIHSIILLTGESSINSIEYLKNSIKILKKYFSTVIIEVQPLSQEEYEILYKVGLDGVTVYQECYHKETYSKYHLKGNKTDYTYRLETPKRAALANLRSINIGTLFGLGNPIEEAFLSGMHLKYLTNTFLGSQFSISLPRIKEAYRNIKPENIVNDKEFVQFILAYRLAFPMIGINISTREAENFRDNLLPLGVTKYSAGSVTEVGGYSLSNNSEPQFETDDHRSVQEIVSMLKTKGYQPIFKDWEGNL</sequence>
<evidence type="ECO:0000313" key="9">
    <source>
        <dbReference type="Proteomes" id="UP000017081"/>
    </source>
</evidence>
<name>U7VEP2_9FUSO</name>
<keyword evidence="6" id="KW-0411">Iron-sulfur</keyword>
<keyword evidence="5" id="KW-0408">Iron</keyword>
<dbReference type="InterPro" id="IPR010722">
    <property type="entry name" value="BATS_dom"/>
</dbReference>
<evidence type="ECO:0000313" key="8">
    <source>
        <dbReference type="EMBL" id="ERT69981.1"/>
    </source>
</evidence>
<dbReference type="InterPro" id="IPR007197">
    <property type="entry name" value="rSAM"/>
</dbReference>
<dbReference type="InterPro" id="IPR013785">
    <property type="entry name" value="Aldolase_TIM"/>
</dbReference>
<dbReference type="HOGENOM" id="CLU_046249_1_0_0"/>
<dbReference type="PANTHER" id="PTHR43583">
    <property type="entry name" value="2-IMINOACETATE SYNTHASE"/>
    <property type="match status" value="1"/>
</dbReference>
<dbReference type="Pfam" id="PF04055">
    <property type="entry name" value="Radical_SAM"/>
    <property type="match status" value="1"/>
</dbReference>
<evidence type="ECO:0000256" key="3">
    <source>
        <dbReference type="ARBA" id="ARBA00022691"/>
    </source>
</evidence>
<dbReference type="GO" id="GO:0005506">
    <property type="term" value="F:iron ion binding"/>
    <property type="evidence" value="ECO:0007669"/>
    <property type="project" value="InterPro"/>
</dbReference>
<dbReference type="InterPro" id="IPR058240">
    <property type="entry name" value="rSAM_sf"/>
</dbReference>
<dbReference type="InterPro" id="IPR034428">
    <property type="entry name" value="ThiH/NoCL/HydG-like"/>
</dbReference>
<accession>U7VEP2</accession>
<keyword evidence="2" id="KW-0004">4Fe-4S</keyword>
<dbReference type="SUPFAM" id="SSF102114">
    <property type="entry name" value="Radical SAM enzymes"/>
    <property type="match status" value="1"/>
</dbReference>
<dbReference type="EMBL" id="AXZF01000005">
    <property type="protein sequence ID" value="ERT69981.1"/>
    <property type="molecule type" value="Genomic_DNA"/>
</dbReference>
<dbReference type="SFLD" id="SFLDG01081">
    <property type="entry name" value="cleavage_of_the_Ca-Cb_bond_in"/>
    <property type="match status" value="1"/>
</dbReference>
<dbReference type="AlphaFoldDB" id="U7VEP2"/>
<organism evidence="8 9">
    <name type="scientific">Cetobacterium somerae ATCC BAA-474</name>
    <dbReference type="NCBI Taxonomy" id="1319815"/>
    <lineage>
        <taxon>Bacteria</taxon>
        <taxon>Fusobacteriati</taxon>
        <taxon>Fusobacteriota</taxon>
        <taxon>Fusobacteriia</taxon>
        <taxon>Fusobacteriales</taxon>
        <taxon>Fusobacteriaceae</taxon>
        <taxon>Cetobacterium</taxon>
    </lineage>
</organism>
<dbReference type="PANTHER" id="PTHR43583:SF1">
    <property type="entry name" value="2-IMINOACETATE SYNTHASE"/>
    <property type="match status" value="1"/>
</dbReference>
<dbReference type="STRING" id="1319815.HMPREF0202_00184"/>
<dbReference type="SFLD" id="SFLDG01060">
    <property type="entry name" value="BATS_domain_containing"/>
    <property type="match status" value="1"/>
</dbReference>
<protein>
    <recommendedName>
        <fullName evidence="7">Radical SAM core domain-containing protein</fullName>
    </recommendedName>
</protein>
<dbReference type="Proteomes" id="UP000017081">
    <property type="component" value="Unassembled WGS sequence"/>
</dbReference>
<proteinExistence type="predicted"/>
<dbReference type="InterPro" id="IPR012726">
    <property type="entry name" value="ThiH"/>
</dbReference>
<evidence type="ECO:0000256" key="6">
    <source>
        <dbReference type="ARBA" id="ARBA00023014"/>
    </source>
</evidence>
<feature type="domain" description="Radical SAM core" evidence="7">
    <location>
        <begin position="71"/>
        <end position="296"/>
    </location>
</feature>
<evidence type="ECO:0000256" key="1">
    <source>
        <dbReference type="ARBA" id="ARBA00001966"/>
    </source>
</evidence>